<dbReference type="AlphaFoldDB" id="A0A1B2EMB8"/>
<feature type="compositionally biased region" description="Polar residues" evidence="17">
    <location>
        <begin position="61"/>
        <end position="70"/>
    </location>
</feature>
<keyword evidence="6 14" id="KW-0812">Transmembrane</keyword>
<dbReference type="GO" id="GO:0015891">
    <property type="term" value="P:siderophore transport"/>
    <property type="evidence" value="ECO:0007669"/>
    <property type="project" value="InterPro"/>
</dbReference>
<dbReference type="GO" id="GO:0038023">
    <property type="term" value="F:signaling receptor activity"/>
    <property type="evidence" value="ECO:0007669"/>
    <property type="project" value="InterPro"/>
</dbReference>
<name>A0A1B2EMB8_9HYPH</name>
<dbReference type="PANTHER" id="PTHR32552">
    <property type="entry name" value="FERRICHROME IRON RECEPTOR-RELATED"/>
    <property type="match status" value="1"/>
</dbReference>
<feature type="domain" description="TonB-dependent receptor plug" evidence="20">
    <location>
        <begin position="73"/>
        <end position="175"/>
    </location>
</feature>
<evidence type="ECO:0000313" key="21">
    <source>
        <dbReference type="EMBL" id="ANY81107.1"/>
    </source>
</evidence>
<keyword evidence="4 14" id="KW-1134">Transmembrane beta strand</keyword>
<evidence type="ECO:0000256" key="14">
    <source>
        <dbReference type="PROSITE-ProRule" id="PRU01360"/>
    </source>
</evidence>
<dbReference type="InterPro" id="IPR010105">
    <property type="entry name" value="TonB_sidphr_rcpt"/>
</dbReference>
<sequence length="727" mass="79807">MNRRYVLSMGVSLVSLSLMVASSGHAWAQTQPATGEIALETVTVEGQVGSGTGPVNGYVPNRTTTGSKTDTPIEEIPQSVSVIGREEIEDRQAQKVDEALRYTAGVFAQPYGLDSDTDWFFIRGFDAGQTGVFLNNLPLYQYGFGGFYIDPFVLERIEVLKGPSAALYGGSSIGGLVNLVSKRPTTEPLRYVETGINSWGNGYAAFDFGGAVDKDKIWSYRLTGKVSGGGWETEIAEDFRGVIAPAFTFRPSAATALTVLASYQHMDLMHTGGFLPYVGTVVPASFGRISRRFYYSEPDIDLYRRDQTMVGYEFEHALNDIWTIRQNFRYAYTDSRERGPYPYGYLDPATGFPVSTPTGPNNLLYRIGFQHHTVVNTASLDNQAEAKFDTGPLSHKLLLGLDYKYYNIDHIQESGGGTPLSATNPIYGTPQGPTVPYLDQNLTMNQVGFYAQDQIRFGTGWIATLNGRYDYVTTKSTDTVGNANFDDTAGEFSGRLGLGYEFANGMTPYVALSRSFNPVIGSDFSGNAFAPEIGRQFEVGLKYKPTAFDALITVSLFDLTRQNTLTSDPVNPFFDVQLGEVRSRGFELEGQANITEGLKALAAFTAYDIEITKDTNPLLIGNRPNVVPEIMASGWLDYTVQDGPLRGLGFGAGVRYVGFSYVDNENTLEVLAATVFDAGIRYTRENFTVALNVNNLFDNEYVSSCDTQFTCNYGAGRVATLKASYKW</sequence>
<evidence type="ECO:0000256" key="1">
    <source>
        <dbReference type="ARBA" id="ARBA00004571"/>
    </source>
</evidence>
<evidence type="ECO:0000256" key="18">
    <source>
        <dbReference type="SAM" id="SignalP"/>
    </source>
</evidence>
<keyword evidence="12 21" id="KW-0675">Receptor</keyword>
<evidence type="ECO:0000256" key="13">
    <source>
        <dbReference type="ARBA" id="ARBA00023237"/>
    </source>
</evidence>
<dbReference type="KEGG" id="moc:BB934_25150"/>
<dbReference type="Gene3D" id="2.40.170.20">
    <property type="entry name" value="TonB-dependent receptor, beta-barrel domain"/>
    <property type="match status" value="1"/>
</dbReference>
<dbReference type="PROSITE" id="PS00430">
    <property type="entry name" value="TONB_DEPENDENT_REC_1"/>
    <property type="match status" value="1"/>
</dbReference>
<evidence type="ECO:0000259" key="19">
    <source>
        <dbReference type="Pfam" id="PF00593"/>
    </source>
</evidence>
<evidence type="ECO:0000259" key="20">
    <source>
        <dbReference type="Pfam" id="PF07715"/>
    </source>
</evidence>
<dbReference type="InterPro" id="IPR036942">
    <property type="entry name" value="Beta-barrel_TonB_sf"/>
</dbReference>
<dbReference type="CDD" id="cd01347">
    <property type="entry name" value="ligand_gated_channel"/>
    <property type="match status" value="1"/>
</dbReference>
<feature type="domain" description="TonB-dependent receptor-like beta-barrel" evidence="19">
    <location>
        <begin position="273"/>
        <end position="696"/>
    </location>
</feature>
<keyword evidence="7 18" id="KW-0732">Signal</keyword>
<evidence type="ECO:0000256" key="5">
    <source>
        <dbReference type="ARBA" id="ARBA00022496"/>
    </source>
</evidence>
<evidence type="ECO:0000256" key="17">
    <source>
        <dbReference type="SAM" id="MobiDB-lite"/>
    </source>
</evidence>
<evidence type="ECO:0000256" key="3">
    <source>
        <dbReference type="ARBA" id="ARBA00022448"/>
    </source>
</evidence>
<evidence type="ECO:0000256" key="4">
    <source>
        <dbReference type="ARBA" id="ARBA00022452"/>
    </source>
</evidence>
<dbReference type="GO" id="GO:0009279">
    <property type="term" value="C:cell outer membrane"/>
    <property type="evidence" value="ECO:0007669"/>
    <property type="project" value="UniProtKB-SubCell"/>
</dbReference>
<evidence type="ECO:0000256" key="10">
    <source>
        <dbReference type="ARBA" id="ARBA00023077"/>
    </source>
</evidence>
<organism evidence="21">
    <name type="scientific">Microvirga ossetica</name>
    <dbReference type="NCBI Taxonomy" id="1882682"/>
    <lineage>
        <taxon>Bacteria</taxon>
        <taxon>Pseudomonadati</taxon>
        <taxon>Pseudomonadota</taxon>
        <taxon>Alphaproteobacteria</taxon>
        <taxon>Hyphomicrobiales</taxon>
        <taxon>Methylobacteriaceae</taxon>
        <taxon>Microvirga</taxon>
    </lineage>
</organism>
<evidence type="ECO:0000256" key="8">
    <source>
        <dbReference type="ARBA" id="ARBA00023004"/>
    </source>
</evidence>
<keyword evidence="3 14" id="KW-0813">Transport</keyword>
<reference evidence="21" key="1">
    <citation type="submission" date="2016-07" db="EMBL/GenBank/DDBJ databases">
        <title>Microvirga ossetica sp. nov. a new species of rhizobia isolated from root nodules of the legume species Vicia alpestris Steven originated from North Ossetia region in the Caucasus.</title>
        <authorList>
            <person name="Safronova V.I."/>
            <person name="Kuznetsova I.G."/>
            <person name="Sazanova A.L."/>
            <person name="Belimov A."/>
            <person name="Andronov E."/>
            <person name="Osledkin Y.S."/>
            <person name="Onishchuk O.P."/>
            <person name="Kurchak O.N."/>
            <person name="Shaposhnikov A.I."/>
            <person name="Willems A."/>
            <person name="Tikhonovich I.A."/>
        </authorList>
    </citation>
    <scope>NUCLEOTIDE SEQUENCE [LARGE SCALE GENOMIC DNA]</scope>
    <source>
        <strain evidence="21">V5/3M</strain>
    </source>
</reference>
<dbReference type="Gene3D" id="2.170.130.10">
    <property type="entry name" value="TonB-dependent receptor, plug domain"/>
    <property type="match status" value="1"/>
</dbReference>
<comment type="subcellular location">
    <subcellularLocation>
        <location evidence="1 14">Cell outer membrane</location>
        <topology evidence="1 14">Multi-pass membrane protein</topology>
    </subcellularLocation>
</comment>
<protein>
    <submittedName>
        <fullName evidence="21">Ferrichrome-iron receptor</fullName>
    </submittedName>
</protein>
<dbReference type="Pfam" id="PF00593">
    <property type="entry name" value="TonB_dep_Rec_b-barrel"/>
    <property type="match status" value="1"/>
</dbReference>
<dbReference type="InterPro" id="IPR010916">
    <property type="entry name" value="TonB_box_CS"/>
</dbReference>
<dbReference type="InterPro" id="IPR039426">
    <property type="entry name" value="TonB-dep_rcpt-like"/>
</dbReference>
<dbReference type="OrthoDB" id="9760333at2"/>
<keyword evidence="10 15" id="KW-0798">TonB box</keyword>
<keyword evidence="13 14" id="KW-0998">Cell outer membrane</keyword>
<feature type="short sequence motif" description="TonB box" evidence="15">
    <location>
        <begin position="41"/>
        <end position="47"/>
    </location>
</feature>
<dbReference type="InterPro" id="IPR000531">
    <property type="entry name" value="Beta-barrel_TonB"/>
</dbReference>
<dbReference type="InterPro" id="IPR037066">
    <property type="entry name" value="Plug_dom_sf"/>
</dbReference>
<evidence type="ECO:0000256" key="11">
    <source>
        <dbReference type="ARBA" id="ARBA00023136"/>
    </source>
</evidence>
<feature type="chain" id="PRO_5008536093" evidence="18">
    <location>
        <begin position="29"/>
        <end position="727"/>
    </location>
</feature>
<accession>A0A1B2EMB8</accession>
<evidence type="ECO:0000256" key="6">
    <source>
        <dbReference type="ARBA" id="ARBA00022692"/>
    </source>
</evidence>
<dbReference type="FunFam" id="2.170.130.10:FF:000001">
    <property type="entry name" value="Catecholate siderophore TonB-dependent receptor"/>
    <property type="match status" value="1"/>
</dbReference>
<dbReference type="Pfam" id="PF07715">
    <property type="entry name" value="Plug"/>
    <property type="match status" value="1"/>
</dbReference>
<dbReference type="SUPFAM" id="SSF56935">
    <property type="entry name" value="Porins"/>
    <property type="match status" value="1"/>
</dbReference>
<evidence type="ECO:0000256" key="7">
    <source>
        <dbReference type="ARBA" id="ARBA00022729"/>
    </source>
</evidence>
<gene>
    <name evidence="21" type="ORF">BB934_25150</name>
</gene>
<comment type="similarity">
    <text evidence="2 14 16">Belongs to the TonB-dependent receptor family.</text>
</comment>
<dbReference type="GO" id="GO:0015344">
    <property type="term" value="F:siderophore uptake transmembrane transporter activity"/>
    <property type="evidence" value="ECO:0007669"/>
    <property type="project" value="TreeGrafter"/>
</dbReference>
<dbReference type="PANTHER" id="PTHR32552:SF68">
    <property type="entry name" value="FERRICHROME OUTER MEMBRANE TRANSPORTER_PHAGE RECEPTOR"/>
    <property type="match status" value="1"/>
</dbReference>
<keyword evidence="8" id="KW-0408">Iron</keyword>
<evidence type="ECO:0000256" key="15">
    <source>
        <dbReference type="PROSITE-ProRule" id="PRU10143"/>
    </source>
</evidence>
<keyword evidence="11 14" id="KW-0472">Membrane</keyword>
<dbReference type="InterPro" id="IPR012910">
    <property type="entry name" value="Plug_dom"/>
</dbReference>
<feature type="region of interest" description="Disordered" evidence="17">
    <location>
        <begin position="50"/>
        <end position="72"/>
    </location>
</feature>
<evidence type="ECO:0000256" key="16">
    <source>
        <dbReference type="RuleBase" id="RU003357"/>
    </source>
</evidence>
<dbReference type="EMBL" id="CP016616">
    <property type="protein sequence ID" value="ANY81107.1"/>
    <property type="molecule type" value="Genomic_DNA"/>
</dbReference>
<proteinExistence type="inferred from homology"/>
<keyword evidence="9" id="KW-0406">Ion transport</keyword>
<dbReference type="NCBIfam" id="NF010651">
    <property type="entry name" value="PRK14050.1"/>
    <property type="match status" value="1"/>
</dbReference>
<dbReference type="NCBIfam" id="TIGR01783">
    <property type="entry name" value="TonB-siderophor"/>
    <property type="match status" value="1"/>
</dbReference>
<feature type="signal peptide" evidence="18">
    <location>
        <begin position="1"/>
        <end position="28"/>
    </location>
</feature>
<evidence type="ECO:0000256" key="12">
    <source>
        <dbReference type="ARBA" id="ARBA00023170"/>
    </source>
</evidence>
<evidence type="ECO:0000256" key="9">
    <source>
        <dbReference type="ARBA" id="ARBA00023065"/>
    </source>
</evidence>
<keyword evidence="5" id="KW-0410">Iron transport</keyword>
<evidence type="ECO:0000256" key="2">
    <source>
        <dbReference type="ARBA" id="ARBA00009810"/>
    </source>
</evidence>
<dbReference type="PROSITE" id="PS52016">
    <property type="entry name" value="TONB_DEPENDENT_REC_3"/>
    <property type="match status" value="1"/>
</dbReference>